<dbReference type="AlphaFoldDB" id="A0A0G0CXK8"/>
<evidence type="ECO:0000313" key="4">
    <source>
        <dbReference type="Proteomes" id="UP000034536"/>
    </source>
</evidence>
<comment type="caution">
    <text evidence="3">The sequence shown here is derived from an EMBL/GenBank/DDBJ whole genome shotgun (WGS) entry which is preliminary data.</text>
</comment>
<keyword evidence="2" id="KW-1133">Transmembrane helix</keyword>
<name>A0A0G0CXK8_9BACT</name>
<feature type="region of interest" description="Disordered" evidence="1">
    <location>
        <begin position="1"/>
        <end position="25"/>
    </location>
</feature>
<keyword evidence="2" id="KW-0472">Membrane</keyword>
<protein>
    <submittedName>
        <fullName evidence="3">Uncharacterized protein</fullName>
    </submittedName>
</protein>
<gene>
    <name evidence="3" type="ORF">UR89_C0041G0006</name>
</gene>
<proteinExistence type="predicted"/>
<evidence type="ECO:0000256" key="1">
    <source>
        <dbReference type="SAM" id="MobiDB-lite"/>
    </source>
</evidence>
<accession>A0A0G0CXK8</accession>
<keyword evidence="2" id="KW-0812">Transmembrane</keyword>
<organism evidence="3 4">
    <name type="scientific">Candidatus Roizmanbacteria bacterium GW2011_GWA2_35_8</name>
    <dbReference type="NCBI Taxonomy" id="1618479"/>
    <lineage>
        <taxon>Bacteria</taxon>
        <taxon>Candidatus Roizmaniibacteriota</taxon>
    </lineage>
</organism>
<sequence length="102" mass="11350">MEDEKVVIKDSESMTPPPPLSSASSLSNRAMRYAIEIPHEIMTNNSGEILGVSSKHKPVKLSNHLSIMVIAYSLLTLSSILFKMKFKYAKDKTISTQPIYPP</sequence>
<reference evidence="3 4" key="1">
    <citation type="journal article" date="2015" name="Nature">
        <title>rRNA introns, odd ribosomes, and small enigmatic genomes across a large radiation of phyla.</title>
        <authorList>
            <person name="Brown C.T."/>
            <person name="Hug L.A."/>
            <person name="Thomas B.C."/>
            <person name="Sharon I."/>
            <person name="Castelle C.J."/>
            <person name="Singh A."/>
            <person name="Wilkins M.J."/>
            <person name="Williams K.H."/>
            <person name="Banfield J.F."/>
        </authorList>
    </citation>
    <scope>NUCLEOTIDE SEQUENCE [LARGE SCALE GENOMIC DNA]</scope>
</reference>
<feature type="transmembrane region" description="Helical" evidence="2">
    <location>
        <begin position="64"/>
        <end position="82"/>
    </location>
</feature>
<evidence type="ECO:0000313" key="3">
    <source>
        <dbReference type="EMBL" id="KKP85808.1"/>
    </source>
</evidence>
<dbReference type="Proteomes" id="UP000034536">
    <property type="component" value="Unassembled WGS sequence"/>
</dbReference>
<evidence type="ECO:0000256" key="2">
    <source>
        <dbReference type="SAM" id="Phobius"/>
    </source>
</evidence>
<dbReference type="EMBL" id="LBQX01000041">
    <property type="protein sequence ID" value="KKP85808.1"/>
    <property type="molecule type" value="Genomic_DNA"/>
</dbReference>
<feature type="compositionally biased region" description="Basic and acidic residues" evidence="1">
    <location>
        <begin position="1"/>
        <end position="12"/>
    </location>
</feature>